<accession>A0ACB9EUF4</accession>
<sequence length="189" mass="19380">MNKEVSVVPSVTVSLDASKHHMNMGNQYGSGKRSTGDGGTLAGITGVAGTTGLARKTGLAGDENFAGLSESNSSGSPGVQSMKDLGSSESLAELGSAEKTLATPPVTPLFSPEFKAMILAKNYSTSMVKPREYSGGVIKSGHSLWGGMASSQELSDGFGATNMQGDEDLSRPHIDSEGLVTTSPELHVS</sequence>
<dbReference type="Proteomes" id="UP001056120">
    <property type="component" value="Linkage Group LG17"/>
</dbReference>
<evidence type="ECO:0000313" key="2">
    <source>
        <dbReference type="Proteomes" id="UP001056120"/>
    </source>
</evidence>
<gene>
    <name evidence="1" type="ORF">L1987_53139</name>
</gene>
<name>A0ACB9EUF4_9ASTR</name>
<organism evidence="1 2">
    <name type="scientific">Smallanthus sonchifolius</name>
    <dbReference type="NCBI Taxonomy" id="185202"/>
    <lineage>
        <taxon>Eukaryota</taxon>
        <taxon>Viridiplantae</taxon>
        <taxon>Streptophyta</taxon>
        <taxon>Embryophyta</taxon>
        <taxon>Tracheophyta</taxon>
        <taxon>Spermatophyta</taxon>
        <taxon>Magnoliopsida</taxon>
        <taxon>eudicotyledons</taxon>
        <taxon>Gunneridae</taxon>
        <taxon>Pentapetalae</taxon>
        <taxon>asterids</taxon>
        <taxon>campanulids</taxon>
        <taxon>Asterales</taxon>
        <taxon>Asteraceae</taxon>
        <taxon>Asteroideae</taxon>
        <taxon>Heliantheae alliance</taxon>
        <taxon>Millerieae</taxon>
        <taxon>Smallanthus</taxon>
    </lineage>
</organism>
<keyword evidence="2" id="KW-1185">Reference proteome</keyword>
<reference evidence="1 2" key="2">
    <citation type="journal article" date="2022" name="Mol. Ecol. Resour.">
        <title>The genomes of chicory, endive, great burdock and yacon provide insights into Asteraceae paleo-polyploidization history and plant inulin production.</title>
        <authorList>
            <person name="Fan W."/>
            <person name="Wang S."/>
            <person name="Wang H."/>
            <person name="Wang A."/>
            <person name="Jiang F."/>
            <person name="Liu H."/>
            <person name="Zhao H."/>
            <person name="Xu D."/>
            <person name="Zhang Y."/>
        </authorList>
    </citation>
    <scope>NUCLEOTIDE SEQUENCE [LARGE SCALE GENOMIC DNA]</scope>
    <source>
        <strain evidence="2">cv. Yunnan</strain>
        <tissue evidence="1">Leaves</tissue>
    </source>
</reference>
<protein>
    <submittedName>
        <fullName evidence="1">Uncharacterized protein</fullName>
    </submittedName>
</protein>
<proteinExistence type="predicted"/>
<reference evidence="2" key="1">
    <citation type="journal article" date="2022" name="Mol. Ecol. Resour.">
        <title>The genomes of chicory, endive, great burdock and yacon provide insights into Asteraceae palaeo-polyploidization history and plant inulin production.</title>
        <authorList>
            <person name="Fan W."/>
            <person name="Wang S."/>
            <person name="Wang H."/>
            <person name="Wang A."/>
            <person name="Jiang F."/>
            <person name="Liu H."/>
            <person name="Zhao H."/>
            <person name="Xu D."/>
            <person name="Zhang Y."/>
        </authorList>
    </citation>
    <scope>NUCLEOTIDE SEQUENCE [LARGE SCALE GENOMIC DNA]</scope>
    <source>
        <strain evidence="2">cv. Yunnan</strain>
    </source>
</reference>
<dbReference type="EMBL" id="CM042034">
    <property type="protein sequence ID" value="KAI3762698.1"/>
    <property type="molecule type" value="Genomic_DNA"/>
</dbReference>
<comment type="caution">
    <text evidence="1">The sequence shown here is derived from an EMBL/GenBank/DDBJ whole genome shotgun (WGS) entry which is preliminary data.</text>
</comment>
<evidence type="ECO:0000313" key="1">
    <source>
        <dbReference type="EMBL" id="KAI3762698.1"/>
    </source>
</evidence>